<evidence type="ECO:0000256" key="1">
    <source>
        <dbReference type="SAM" id="Coils"/>
    </source>
</evidence>
<protein>
    <submittedName>
        <fullName evidence="2">PREDICTED: kinesin</fullName>
    </submittedName>
</protein>
<evidence type="ECO:0000313" key="2">
    <source>
        <dbReference type="EMBL" id="VVA40301.1"/>
    </source>
</evidence>
<dbReference type="Gramene" id="VVA40301">
    <property type="protein sequence ID" value="VVA40301"/>
    <property type="gene ID" value="Prudul26B000153"/>
</dbReference>
<dbReference type="PANTHER" id="PTHR36362:SF3">
    <property type="entry name" value="PROTEIN HOOK HOMOLOG 3-LIKE"/>
    <property type="match status" value="1"/>
</dbReference>
<dbReference type="AlphaFoldDB" id="A0A5E4GL46"/>
<organism evidence="2 3">
    <name type="scientific">Prunus dulcis</name>
    <name type="common">Almond</name>
    <name type="synonym">Amygdalus dulcis</name>
    <dbReference type="NCBI Taxonomy" id="3755"/>
    <lineage>
        <taxon>Eukaryota</taxon>
        <taxon>Viridiplantae</taxon>
        <taxon>Streptophyta</taxon>
        <taxon>Embryophyta</taxon>
        <taxon>Tracheophyta</taxon>
        <taxon>Spermatophyta</taxon>
        <taxon>Magnoliopsida</taxon>
        <taxon>eudicotyledons</taxon>
        <taxon>Gunneridae</taxon>
        <taxon>Pentapetalae</taxon>
        <taxon>rosids</taxon>
        <taxon>fabids</taxon>
        <taxon>Rosales</taxon>
        <taxon>Rosaceae</taxon>
        <taxon>Amygdaloideae</taxon>
        <taxon>Amygdaleae</taxon>
        <taxon>Prunus</taxon>
    </lineage>
</organism>
<accession>A0A5E4GL46</accession>
<feature type="coiled-coil region" evidence="1">
    <location>
        <begin position="27"/>
        <end position="93"/>
    </location>
</feature>
<dbReference type="PANTHER" id="PTHR36362">
    <property type="entry name" value="DNA-DIRECTED RNA POLYMERASE SUBUNIT BETA"/>
    <property type="match status" value="1"/>
</dbReference>
<dbReference type="Proteomes" id="UP000327085">
    <property type="component" value="Unassembled WGS sequence"/>
</dbReference>
<reference evidence="3" key="1">
    <citation type="journal article" date="2020" name="Plant J.">
        <title>Transposons played a major role in the diversification between the closely related almond and peach genomes: results from the almond genome sequence.</title>
        <authorList>
            <person name="Alioto T."/>
            <person name="Alexiou K.G."/>
            <person name="Bardil A."/>
            <person name="Barteri F."/>
            <person name="Castanera R."/>
            <person name="Cruz F."/>
            <person name="Dhingra A."/>
            <person name="Duval H."/>
            <person name="Fernandez I Marti A."/>
            <person name="Frias L."/>
            <person name="Galan B."/>
            <person name="Garcia J.L."/>
            <person name="Howad W."/>
            <person name="Gomez-Garrido J."/>
            <person name="Gut M."/>
            <person name="Julca I."/>
            <person name="Morata J."/>
            <person name="Puigdomenech P."/>
            <person name="Ribeca P."/>
            <person name="Rubio Cabetas M.J."/>
            <person name="Vlasova A."/>
            <person name="Wirthensohn M."/>
            <person name="Garcia-Mas J."/>
            <person name="Gabaldon T."/>
            <person name="Casacuberta J.M."/>
            <person name="Arus P."/>
        </authorList>
    </citation>
    <scope>NUCLEOTIDE SEQUENCE [LARGE SCALE GENOMIC DNA]</scope>
    <source>
        <strain evidence="3">cv. Texas</strain>
    </source>
</reference>
<dbReference type="GO" id="GO:0012505">
    <property type="term" value="C:endomembrane system"/>
    <property type="evidence" value="ECO:0007669"/>
    <property type="project" value="TreeGrafter"/>
</dbReference>
<gene>
    <name evidence="2" type="ORF">ALMOND_2B000153</name>
</gene>
<proteinExistence type="predicted"/>
<sequence>MSDSKRTQTLSFEQKLQDNYKKMEVYAFEMETKMTSLEEELAAVYREKEDAVSINKGLASELENLPEKLSTSNLELEALQEELLARKQSLEESKFEQRKMEGSIKMFTEEKGDLAMQLTDSLLEMEEEKAIWSAKEKTSVEAIE</sequence>
<name>A0A5E4GL46_PRUDU</name>
<keyword evidence="1" id="KW-0175">Coiled coil</keyword>
<dbReference type="EMBL" id="CABIKO010000954">
    <property type="protein sequence ID" value="VVA40301.1"/>
    <property type="molecule type" value="Genomic_DNA"/>
</dbReference>
<evidence type="ECO:0000313" key="3">
    <source>
        <dbReference type="Proteomes" id="UP000327085"/>
    </source>
</evidence>
<dbReference type="InParanoid" id="A0A5E4GL46"/>